<keyword evidence="12" id="KW-0804">Transcription</keyword>
<feature type="domain" description="HTH myb-type" evidence="19">
    <location>
        <begin position="222"/>
        <end position="285"/>
    </location>
</feature>
<dbReference type="Proteomes" id="UP001180020">
    <property type="component" value="Unassembled WGS sequence"/>
</dbReference>
<dbReference type="PROSITE" id="PS50110">
    <property type="entry name" value="RESPONSE_REGULATORY"/>
    <property type="match status" value="1"/>
</dbReference>
<feature type="transmembrane region" description="Helical" evidence="17">
    <location>
        <begin position="368"/>
        <end position="387"/>
    </location>
</feature>
<dbReference type="InterPro" id="IPR006447">
    <property type="entry name" value="Myb_dom_plants"/>
</dbReference>
<dbReference type="AlphaFoldDB" id="A0AAV9EI20"/>
<protein>
    <submittedName>
        <fullName evidence="21">Two-component response regulator ARR14</fullName>
    </submittedName>
</protein>
<comment type="subcellular location">
    <subcellularLocation>
        <location evidence="1">Nucleus</location>
    </subcellularLocation>
</comment>
<evidence type="ECO:0000256" key="7">
    <source>
        <dbReference type="ARBA" id="ARBA00022864"/>
    </source>
</evidence>
<dbReference type="PANTHER" id="PTHR43874:SF123">
    <property type="entry name" value="TWO-COMPONENT RESPONSE REGULATOR ARR14"/>
    <property type="match status" value="1"/>
</dbReference>
<proteinExistence type="inferred from homology"/>
<keyword evidence="3 14" id="KW-0597">Phosphoprotein</keyword>
<evidence type="ECO:0000256" key="5">
    <source>
        <dbReference type="ARBA" id="ARBA00022771"/>
    </source>
</evidence>
<evidence type="ECO:0000256" key="3">
    <source>
        <dbReference type="ARBA" id="ARBA00022553"/>
    </source>
</evidence>
<dbReference type="InterPro" id="IPR011006">
    <property type="entry name" value="CheY-like_superfamily"/>
</dbReference>
<accession>A0AAV9EI20</accession>
<dbReference type="Gene3D" id="3.40.50.2300">
    <property type="match status" value="1"/>
</dbReference>
<keyword evidence="22" id="KW-1185">Reference proteome</keyword>
<evidence type="ECO:0000256" key="17">
    <source>
        <dbReference type="SAM" id="Phobius"/>
    </source>
</evidence>
<dbReference type="NCBIfam" id="TIGR01557">
    <property type="entry name" value="myb_SHAQKYF"/>
    <property type="match status" value="1"/>
</dbReference>
<dbReference type="InterPro" id="IPR009057">
    <property type="entry name" value="Homeodomain-like_sf"/>
</dbReference>
<dbReference type="InterPro" id="IPR017930">
    <property type="entry name" value="Myb_dom"/>
</dbReference>
<dbReference type="PANTHER" id="PTHR43874">
    <property type="entry name" value="TWO-COMPONENT RESPONSE REGULATOR"/>
    <property type="match status" value="1"/>
</dbReference>
<keyword evidence="17" id="KW-1133">Transmembrane helix</keyword>
<comment type="similarity">
    <text evidence="2">Belongs to the ARR family. Type-B subfamily.</text>
</comment>
<dbReference type="GO" id="GO:0009736">
    <property type="term" value="P:cytokinin-activated signaling pathway"/>
    <property type="evidence" value="ECO:0007669"/>
    <property type="project" value="UniProtKB-KW"/>
</dbReference>
<dbReference type="Pfam" id="PF00249">
    <property type="entry name" value="Myb_DNA-binding"/>
    <property type="match status" value="1"/>
</dbReference>
<dbReference type="Pfam" id="PF00072">
    <property type="entry name" value="Response_reg"/>
    <property type="match status" value="1"/>
</dbReference>
<dbReference type="SUPFAM" id="SSF46689">
    <property type="entry name" value="Homeodomain-like"/>
    <property type="match status" value="1"/>
</dbReference>
<dbReference type="PROSITE" id="PS51294">
    <property type="entry name" value="HTH_MYB"/>
    <property type="match status" value="1"/>
</dbReference>
<evidence type="ECO:0000256" key="10">
    <source>
        <dbReference type="ARBA" id="ARBA00023125"/>
    </source>
</evidence>
<evidence type="ECO:0000256" key="12">
    <source>
        <dbReference type="ARBA" id="ARBA00023163"/>
    </source>
</evidence>
<evidence type="ECO:0000256" key="6">
    <source>
        <dbReference type="ARBA" id="ARBA00022833"/>
    </source>
</evidence>
<comment type="caution">
    <text evidence="21">The sequence shown here is derived from an EMBL/GenBank/DDBJ whole genome shotgun (WGS) entry which is preliminary data.</text>
</comment>
<evidence type="ECO:0000256" key="13">
    <source>
        <dbReference type="ARBA" id="ARBA00023242"/>
    </source>
</evidence>
<evidence type="ECO:0000256" key="16">
    <source>
        <dbReference type="SAM" id="MobiDB-lite"/>
    </source>
</evidence>
<evidence type="ECO:0000256" key="15">
    <source>
        <dbReference type="PROSITE-ProRule" id="PRU01343"/>
    </source>
</evidence>
<dbReference type="SUPFAM" id="SSF52172">
    <property type="entry name" value="CheY-like"/>
    <property type="match status" value="1"/>
</dbReference>
<dbReference type="FunFam" id="1.10.10.60:FF:000007">
    <property type="entry name" value="Two-component response regulator"/>
    <property type="match status" value="1"/>
</dbReference>
<dbReference type="Pfam" id="PF06839">
    <property type="entry name" value="Zn_ribbon_GRF"/>
    <property type="match status" value="1"/>
</dbReference>
<dbReference type="GO" id="GO:0008270">
    <property type="term" value="F:zinc ion binding"/>
    <property type="evidence" value="ECO:0007669"/>
    <property type="project" value="UniProtKB-KW"/>
</dbReference>
<evidence type="ECO:0000259" key="18">
    <source>
        <dbReference type="PROSITE" id="PS50110"/>
    </source>
</evidence>
<dbReference type="EMBL" id="JAUJYO010000007">
    <property type="protein sequence ID" value="KAK1312423.1"/>
    <property type="molecule type" value="Genomic_DNA"/>
</dbReference>
<evidence type="ECO:0000256" key="1">
    <source>
        <dbReference type="ARBA" id="ARBA00004123"/>
    </source>
</evidence>
<evidence type="ECO:0000256" key="11">
    <source>
        <dbReference type="ARBA" id="ARBA00023159"/>
    </source>
</evidence>
<reference evidence="21" key="2">
    <citation type="submission" date="2023-06" db="EMBL/GenBank/DDBJ databases">
        <authorList>
            <person name="Ma L."/>
            <person name="Liu K.-W."/>
            <person name="Li Z."/>
            <person name="Hsiao Y.-Y."/>
            <person name="Qi Y."/>
            <person name="Fu T."/>
            <person name="Tang G."/>
            <person name="Zhang D."/>
            <person name="Sun W.-H."/>
            <person name="Liu D.-K."/>
            <person name="Li Y."/>
            <person name="Chen G.-Z."/>
            <person name="Liu X.-D."/>
            <person name="Liao X.-Y."/>
            <person name="Jiang Y.-T."/>
            <person name="Yu X."/>
            <person name="Hao Y."/>
            <person name="Huang J."/>
            <person name="Zhao X.-W."/>
            <person name="Ke S."/>
            <person name="Chen Y.-Y."/>
            <person name="Wu W.-L."/>
            <person name="Hsu J.-L."/>
            <person name="Lin Y.-F."/>
            <person name="Huang M.-D."/>
            <person name="Li C.-Y."/>
            <person name="Huang L."/>
            <person name="Wang Z.-W."/>
            <person name="Zhao X."/>
            <person name="Zhong W.-Y."/>
            <person name="Peng D.-H."/>
            <person name="Ahmad S."/>
            <person name="Lan S."/>
            <person name="Zhang J.-S."/>
            <person name="Tsai W.-C."/>
            <person name="Van De Peer Y."/>
            <person name="Liu Z.-J."/>
        </authorList>
    </citation>
    <scope>NUCLEOTIDE SEQUENCE</scope>
    <source>
        <strain evidence="21">CP</strain>
        <tissue evidence="21">Leaves</tissue>
    </source>
</reference>
<gene>
    <name evidence="21" type="primary">ARR14</name>
    <name evidence="21" type="ORF">QJS10_CPA07g00284</name>
</gene>
<dbReference type="GO" id="GO:0000160">
    <property type="term" value="P:phosphorelay signal transduction system"/>
    <property type="evidence" value="ECO:0007669"/>
    <property type="project" value="UniProtKB-KW"/>
</dbReference>
<keyword evidence="4" id="KW-0479">Metal-binding</keyword>
<organism evidence="21 22">
    <name type="scientific">Acorus calamus</name>
    <name type="common">Sweet flag</name>
    <dbReference type="NCBI Taxonomy" id="4465"/>
    <lineage>
        <taxon>Eukaryota</taxon>
        <taxon>Viridiplantae</taxon>
        <taxon>Streptophyta</taxon>
        <taxon>Embryophyta</taxon>
        <taxon>Tracheophyta</taxon>
        <taxon>Spermatophyta</taxon>
        <taxon>Magnoliopsida</taxon>
        <taxon>Liliopsida</taxon>
        <taxon>Acoraceae</taxon>
        <taxon>Acorus</taxon>
    </lineage>
</organism>
<keyword evidence="6" id="KW-0862">Zinc</keyword>
<name>A0AAV9EI20_ACOCL</name>
<evidence type="ECO:0000256" key="9">
    <source>
        <dbReference type="ARBA" id="ARBA00023015"/>
    </source>
</evidence>
<reference evidence="21" key="1">
    <citation type="journal article" date="2023" name="Nat. Commun.">
        <title>Diploid and tetraploid genomes of Acorus and the evolution of monocots.</title>
        <authorList>
            <person name="Ma L."/>
            <person name="Liu K.W."/>
            <person name="Li Z."/>
            <person name="Hsiao Y.Y."/>
            <person name="Qi Y."/>
            <person name="Fu T."/>
            <person name="Tang G.D."/>
            <person name="Zhang D."/>
            <person name="Sun W.H."/>
            <person name="Liu D.K."/>
            <person name="Li Y."/>
            <person name="Chen G.Z."/>
            <person name="Liu X.D."/>
            <person name="Liao X.Y."/>
            <person name="Jiang Y.T."/>
            <person name="Yu X."/>
            <person name="Hao Y."/>
            <person name="Huang J."/>
            <person name="Zhao X.W."/>
            <person name="Ke S."/>
            <person name="Chen Y.Y."/>
            <person name="Wu W.L."/>
            <person name="Hsu J.L."/>
            <person name="Lin Y.F."/>
            <person name="Huang M.D."/>
            <person name="Li C.Y."/>
            <person name="Huang L."/>
            <person name="Wang Z.W."/>
            <person name="Zhao X."/>
            <person name="Zhong W.Y."/>
            <person name="Peng D.H."/>
            <person name="Ahmad S."/>
            <person name="Lan S."/>
            <person name="Zhang J.S."/>
            <person name="Tsai W.C."/>
            <person name="Van de Peer Y."/>
            <person name="Liu Z.J."/>
        </authorList>
    </citation>
    <scope>NUCLEOTIDE SEQUENCE</scope>
    <source>
        <strain evidence="21">CP</strain>
    </source>
</reference>
<evidence type="ECO:0000313" key="21">
    <source>
        <dbReference type="EMBL" id="KAK1312423.1"/>
    </source>
</evidence>
<keyword evidence="10" id="KW-0238">DNA-binding</keyword>
<keyword evidence="11" id="KW-0010">Activator</keyword>
<evidence type="ECO:0000256" key="4">
    <source>
        <dbReference type="ARBA" id="ARBA00022723"/>
    </source>
</evidence>
<dbReference type="GO" id="GO:0003677">
    <property type="term" value="F:DNA binding"/>
    <property type="evidence" value="ECO:0007669"/>
    <property type="project" value="UniProtKB-KW"/>
</dbReference>
<feature type="region of interest" description="Disordered" evidence="16">
    <location>
        <begin position="187"/>
        <end position="224"/>
    </location>
</feature>
<dbReference type="InterPro" id="IPR045279">
    <property type="entry name" value="ARR-like"/>
</dbReference>
<dbReference type="InterPro" id="IPR010666">
    <property type="entry name" value="Znf_GRF"/>
</dbReference>
<dbReference type="InterPro" id="IPR001789">
    <property type="entry name" value="Sig_transdc_resp-reg_receiver"/>
</dbReference>
<keyword evidence="13" id="KW-0539">Nucleus</keyword>
<evidence type="ECO:0000259" key="19">
    <source>
        <dbReference type="PROSITE" id="PS51294"/>
    </source>
</evidence>
<dbReference type="PROSITE" id="PS51999">
    <property type="entry name" value="ZF_GRF"/>
    <property type="match status" value="1"/>
</dbReference>
<dbReference type="GO" id="GO:0005634">
    <property type="term" value="C:nucleus"/>
    <property type="evidence" value="ECO:0007669"/>
    <property type="project" value="UniProtKB-SubCell"/>
</dbReference>
<keyword evidence="5 15" id="KW-0863">Zinc-finger</keyword>
<keyword evidence="8" id="KW-0902">Two-component regulatory system</keyword>
<evidence type="ECO:0000256" key="8">
    <source>
        <dbReference type="ARBA" id="ARBA00023012"/>
    </source>
</evidence>
<feature type="compositionally biased region" description="Acidic residues" evidence="16">
    <location>
        <begin position="208"/>
        <end position="219"/>
    </location>
</feature>
<feature type="domain" description="Response regulatory" evidence="18">
    <location>
        <begin position="40"/>
        <end position="155"/>
    </location>
</feature>
<evidence type="ECO:0000313" key="22">
    <source>
        <dbReference type="Proteomes" id="UP001180020"/>
    </source>
</evidence>
<keyword evidence="17" id="KW-0472">Membrane</keyword>
<keyword evidence="7" id="KW-0932">Cytokinin signaling pathway</keyword>
<dbReference type="FunFam" id="3.40.50.2300:FF:000132">
    <property type="entry name" value="Two-component response regulator"/>
    <property type="match status" value="1"/>
</dbReference>
<sequence length="391" mass="44518">MMMATVQKFPMYSVLSATANNYGPCEVEETVDDQFPAGLRVLVVDDDMTCLKILEQILQKCGYHVTICCQAKIALALLRERKGGFDLVISDVHMPDMDGFKLLELVGLEMDLPVIMMSADGRTSAVMKGIKHGACDYLIKPVRMEELKNIWQHVIRKKFNECKEVEQSGSVEDNDCHRRMTDDAEYASLVNDGNDGSWKSHKKRDAKEDEDDGELDNDDPSASKKPRVVWTVELHQQFVNAVNQLGMEKAVPRRILELMNVPGLTRENVTSHLQTSSGAVFRPSYAYIPPRECRCEKGDCVIKTSRQEHSKCQKFYSCPMYRTSADCNFFKWVDDSTHSTIDIQYQLIGIEQCVHKRLCLLESINKKLNLVFICFLALFLFIVFAIYKNAV</sequence>
<dbReference type="InterPro" id="IPR001005">
    <property type="entry name" value="SANT/Myb"/>
</dbReference>
<dbReference type="Gene3D" id="1.10.10.60">
    <property type="entry name" value="Homeodomain-like"/>
    <property type="match status" value="1"/>
</dbReference>
<evidence type="ECO:0000256" key="14">
    <source>
        <dbReference type="PROSITE-ProRule" id="PRU00169"/>
    </source>
</evidence>
<dbReference type="CDD" id="cd17584">
    <property type="entry name" value="REC_typeB_ARR-like"/>
    <property type="match status" value="1"/>
</dbReference>
<dbReference type="SMART" id="SM00448">
    <property type="entry name" value="REC"/>
    <property type="match status" value="1"/>
</dbReference>
<keyword evidence="9" id="KW-0805">Transcription regulation</keyword>
<evidence type="ECO:0000256" key="2">
    <source>
        <dbReference type="ARBA" id="ARBA00006015"/>
    </source>
</evidence>
<feature type="modified residue" description="4-aspartylphosphate" evidence="14">
    <location>
        <position position="91"/>
    </location>
</feature>
<evidence type="ECO:0000259" key="20">
    <source>
        <dbReference type="PROSITE" id="PS51999"/>
    </source>
</evidence>
<feature type="domain" description="GRF-type" evidence="20">
    <location>
        <begin position="293"/>
        <end position="336"/>
    </location>
</feature>
<keyword evidence="17" id="KW-0812">Transmembrane</keyword>